<sequence length="31" mass="3723">VYNAVVKYREIFTYDIPVKEFDEEAQEDQLA</sequence>
<reference evidence="1 2" key="1">
    <citation type="journal article" date="2018" name="PLoS ONE">
        <title>The draft genome of Kipferlia bialata reveals reductive genome evolution in fornicate parasites.</title>
        <authorList>
            <person name="Tanifuji G."/>
            <person name="Takabayashi S."/>
            <person name="Kume K."/>
            <person name="Takagi M."/>
            <person name="Nakayama T."/>
            <person name="Kamikawa R."/>
            <person name="Inagaki Y."/>
            <person name="Hashimoto T."/>
        </authorList>
    </citation>
    <scope>NUCLEOTIDE SEQUENCE [LARGE SCALE GENOMIC DNA]</scope>
    <source>
        <strain evidence="1">NY0173</strain>
    </source>
</reference>
<dbReference type="EMBL" id="BDIP01000942">
    <property type="protein sequence ID" value="GCA62577.1"/>
    <property type="molecule type" value="Genomic_DNA"/>
</dbReference>
<organism evidence="1 2">
    <name type="scientific">Kipferlia bialata</name>
    <dbReference type="NCBI Taxonomy" id="797122"/>
    <lineage>
        <taxon>Eukaryota</taxon>
        <taxon>Metamonada</taxon>
        <taxon>Carpediemonas-like organisms</taxon>
        <taxon>Kipferlia</taxon>
    </lineage>
</organism>
<protein>
    <submittedName>
        <fullName evidence="1">Uncharacterized protein</fullName>
    </submittedName>
</protein>
<evidence type="ECO:0000313" key="2">
    <source>
        <dbReference type="Proteomes" id="UP000265618"/>
    </source>
</evidence>
<keyword evidence="2" id="KW-1185">Reference proteome</keyword>
<comment type="caution">
    <text evidence="1">The sequence shown here is derived from an EMBL/GenBank/DDBJ whole genome shotgun (WGS) entry which is preliminary data.</text>
</comment>
<accession>A0A391NKT3</accession>
<dbReference type="AlphaFoldDB" id="A0A391NKT3"/>
<proteinExistence type="predicted"/>
<dbReference type="Proteomes" id="UP000265618">
    <property type="component" value="Unassembled WGS sequence"/>
</dbReference>
<gene>
    <name evidence="1" type="ORF">KIPB_004411</name>
</gene>
<evidence type="ECO:0000313" key="1">
    <source>
        <dbReference type="EMBL" id="GCA62577.1"/>
    </source>
</evidence>
<name>A0A391NKT3_9EUKA</name>
<feature type="non-terminal residue" evidence="1">
    <location>
        <position position="1"/>
    </location>
</feature>